<dbReference type="Pfam" id="PF08541">
    <property type="entry name" value="ACP_syn_III_C"/>
    <property type="match status" value="1"/>
</dbReference>
<dbReference type="CDD" id="cd00830">
    <property type="entry name" value="KAS_III"/>
    <property type="match status" value="1"/>
</dbReference>
<evidence type="ECO:0000313" key="6">
    <source>
        <dbReference type="Proteomes" id="UP001589576"/>
    </source>
</evidence>
<dbReference type="PANTHER" id="PTHR34069:SF2">
    <property type="entry name" value="BETA-KETOACYL-[ACYL-CARRIER-PROTEIN] SYNTHASE III"/>
    <property type="match status" value="1"/>
</dbReference>
<evidence type="ECO:0000256" key="1">
    <source>
        <dbReference type="ARBA" id="ARBA00022679"/>
    </source>
</evidence>
<keyword evidence="6" id="KW-1185">Reference proteome</keyword>
<keyword evidence="2" id="KW-0012">Acyltransferase</keyword>
<dbReference type="RefSeq" id="WP_290284110.1">
    <property type="nucleotide sequence ID" value="NZ_JAUFQN010000019.1"/>
</dbReference>
<feature type="domain" description="Beta-ketoacyl-[acyl-carrier-protein] synthase III N-terminal" evidence="4">
    <location>
        <begin position="115"/>
        <end position="187"/>
    </location>
</feature>
<dbReference type="PANTHER" id="PTHR34069">
    <property type="entry name" value="3-OXOACYL-[ACYL-CARRIER-PROTEIN] SYNTHASE 3"/>
    <property type="match status" value="1"/>
</dbReference>
<name>A0ABV5GGE9_9FLAO</name>
<organism evidence="5 6">
    <name type="scientific">Flavobacterium paronense</name>
    <dbReference type="NCBI Taxonomy" id="1392775"/>
    <lineage>
        <taxon>Bacteria</taxon>
        <taxon>Pseudomonadati</taxon>
        <taxon>Bacteroidota</taxon>
        <taxon>Flavobacteriia</taxon>
        <taxon>Flavobacteriales</taxon>
        <taxon>Flavobacteriaceae</taxon>
        <taxon>Flavobacterium</taxon>
    </lineage>
</organism>
<evidence type="ECO:0000313" key="5">
    <source>
        <dbReference type="EMBL" id="MFB9089852.1"/>
    </source>
</evidence>
<dbReference type="InterPro" id="IPR016039">
    <property type="entry name" value="Thiolase-like"/>
</dbReference>
<feature type="domain" description="Beta-ketoacyl-[acyl-carrier-protein] synthase III C-terminal" evidence="3">
    <location>
        <begin position="257"/>
        <end position="339"/>
    </location>
</feature>
<reference evidence="5 6" key="1">
    <citation type="submission" date="2024-09" db="EMBL/GenBank/DDBJ databases">
        <authorList>
            <person name="Sun Q."/>
            <person name="Mori K."/>
        </authorList>
    </citation>
    <scope>NUCLEOTIDE SEQUENCE [LARGE SCALE GENOMIC DNA]</scope>
    <source>
        <strain evidence="5 6">CECT 8460</strain>
    </source>
</reference>
<protein>
    <submittedName>
        <fullName evidence="5">3-oxoacyl-ACP synthase III family protein</fullName>
    </submittedName>
</protein>
<accession>A0ABV5GGE9</accession>
<evidence type="ECO:0000259" key="3">
    <source>
        <dbReference type="Pfam" id="PF08541"/>
    </source>
</evidence>
<evidence type="ECO:0000259" key="4">
    <source>
        <dbReference type="Pfam" id="PF08545"/>
    </source>
</evidence>
<dbReference type="Proteomes" id="UP001589576">
    <property type="component" value="Unassembled WGS sequence"/>
</dbReference>
<dbReference type="SUPFAM" id="SSF53901">
    <property type="entry name" value="Thiolase-like"/>
    <property type="match status" value="1"/>
</dbReference>
<evidence type="ECO:0000256" key="2">
    <source>
        <dbReference type="ARBA" id="ARBA00023315"/>
    </source>
</evidence>
<dbReference type="EMBL" id="JBHMFB010000016">
    <property type="protein sequence ID" value="MFB9089852.1"/>
    <property type="molecule type" value="Genomic_DNA"/>
</dbReference>
<comment type="caution">
    <text evidence="5">The sequence shown here is derived from an EMBL/GenBank/DDBJ whole genome shotgun (WGS) entry which is preliminary data.</text>
</comment>
<dbReference type="Pfam" id="PF08545">
    <property type="entry name" value="ACP_syn_III"/>
    <property type="match status" value="1"/>
</dbReference>
<dbReference type="InterPro" id="IPR013747">
    <property type="entry name" value="ACP_syn_III_C"/>
</dbReference>
<dbReference type="Gene3D" id="3.40.47.10">
    <property type="match status" value="1"/>
</dbReference>
<keyword evidence="1" id="KW-0808">Transferase</keyword>
<dbReference type="InterPro" id="IPR013751">
    <property type="entry name" value="ACP_syn_III_N"/>
</dbReference>
<gene>
    <name evidence="5" type="ORF">ACFFUU_09590</name>
</gene>
<sequence length="354" mass="39581">MHLKFKNKKITGILSVLPSNEIHYLDEIDNYNFSEKQSVKLGKIMGYGTQRIVDNKTTVSDLCVFGMNYLFDNKLLDKDAIGAVVLCTQSPDYFLPATSNVISGRLALSQDVISMDINQGCAGFEVGLMQAFMLLNTGNINKVVLLNADVLSKKISIKDRNSRPLVGDGATITIIENSSDDEEIDMFIKMDGTSALSLQIPAGGFRLPSTPETAELTKDESGNLRALDHLVMKGDEVFNFVQTKVPEIIQEMFDTLKIDKSYFDYYLFHQPNKFMLEKLAEKMNIPYEQMPNNISQKYGNGSSTTVPLNVCENIGEKALTDSYKVCFGGFGVGLTWSVIKWKLEKLDFCKIINY</sequence>
<proteinExistence type="predicted"/>